<protein>
    <submittedName>
        <fullName evidence="3">Filamentous hemagglutinin N-terminal domain-containing protein</fullName>
    </submittedName>
</protein>
<feature type="chain" id="PRO_5021414431" evidence="1">
    <location>
        <begin position="39"/>
        <end position="697"/>
    </location>
</feature>
<dbReference type="SUPFAM" id="SSF51126">
    <property type="entry name" value="Pectin lyase-like"/>
    <property type="match status" value="1"/>
</dbReference>
<feature type="signal peptide" evidence="1">
    <location>
        <begin position="1"/>
        <end position="38"/>
    </location>
</feature>
<proteinExistence type="predicted"/>
<sequence>MVGRPDMQRPRTGTLLRHRLACGTALTFCALVASPAAAQFTLPQVSAGGSGGATIVRDTTTGVMTVDIIGSNRVVLYDNFLLGTPSSSSESLSFLNSGAAGNFSVLNRVVAGSGSQIYGSINAPSSISVWLVDPAGVLFGSTGSFSGGGLVVSTAQLTGADEASFLAGSLNTLSNATTAPIIFQSGSGTISASGAIVAVAQTVTANKTMTSTGSSVALIAATDVTFANINNPLSFIISQGTTLASGITVGGSVSGQSIRIAGGVDSAITSALLNVDPAATLTATAAGGSIVLATESTGGIAISNAAGGTPGIASSGTLQASGSSADVIIASAGAVQLGGSTTAGRDVTLSSSDAAAGVATASGNISAGRNYSVSARTITLGAATQTRSQAAGGLVGITAGAGGIDGIGTLTLQSNSDGIGGEALSLDTTAAVDFEATTELRGGTAAQRSDVRVTSPVTMTLGDVVANSLRTPADGTRLVSNGTIIVDDVTVDADLQIASAAGSIEGGTLAAGSLIDIEANADVRLALATTGAGSIDVTAINGDVSGRLLGVPATDGRLLPAYGRADLTASGANQTIGVSAGGNAQLGTLNAGSGATVLGANQINVTADAVDLTGGTAANGHFRVEATAGSIASGDISATLGNVVLDALPGGGVAAGSLTGATGVTVQGETDVSVGGATSSGGLVTVQSTLGGVTAGP</sequence>
<dbReference type="InterPro" id="IPR011050">
    <property type="entry name" value="Pectin_lyase_fold/virulence"/>
</dbReference>
<dbReference type="SMART" id="SM00912">
    <property type="entry name" value="Haemagg_act"/>
    <property type="match status" value="1"/>
</dbReference>
<dbReference type="NCBIfam" id="TIGR01901">
    <property type="entry name" value="adhes_NPXG"/>
    <property type="match status" value="1"/>
</dbReference>
<comment type="caution">
    <text evidence="3">The sequence shown here is derived from an EMBL/GenBank/DDBJ whole genome shotgun (WGS) entry which is preliminary data.</text>
</comment>
<organism evidence="3 4">
    <name type="scientific">Sphingomonas parva</name>
    <dbReference type="NCBI Taxonomy" id="2555898"/>
    <lineage>
        <taxon>Bacteria</taxon>
        <taxon>Pseudomonadati</taxon>
        <taxon>Pseudomonadota</taxon>
        <taxon>Alphaproteobacteria</taxon>
        <taxon>Sphingomonadales</taxon>
        <taxon>Sphingomonadaceae</taxon>
        <taxon>Sphingomonas</taxon>
    </lineage>
</organism>
<accession>A0A4Y8ZUA5</accession>
<feature type="domain" description="Filamentous haemagglutinin FhaB/tRNA nuclease CdiA-like TPS" evidence="2">
    <location>
        <begin position="50"/>
        <end position="161"/>
    </location>
</feature>
<keyword evidence="1" id="KW-0732">Signal</keyword>
<evidence type="ECO:0000259" key="2">
    <source>
        <dbReference type="SMART" id="SM00912"/>
    </source>
</evidence>
<dbReference type="Gene3D" id="2.160.20.10">
    <property type="entry name" value="Single-stranded right-handed beta-helix, Pectin lyase-like"/>
    <property type="match status" value="1"/>
</dbReference>
<keyword evidence="4" id="KW-1185">Reference proteome</keyword>
<reference evidence="3 4" key="1">
    <citation type="submission" date="2019-03" db="EMBL/GenBank/DDBJ databases">
        <title>Genome sequence of Sphingomonas sp. 17J27-24.</title>
        <authorList>
            <person name="Kim M."/>
            <person name="Maeng S."/>
            <person name="Sathiyaraj S."/>
        </authorList>
    </citation>
    <scope>NUCLEOTIDE SEQUENCE [LARGE SCALE GENOMIC DNA]</scope>
    <source>
        <strain evidence="3 4">17J27-24</strain>
    </source>
</reference>
<feature type="non-terminal residue" evidence="3">
    <location>
        <position position="697"/>
    </location>
</feature>
<name>A0A4Y8ZUA5_9SPHN</name>
<dbReference type="Proteomes" id="UP000298213">
    <property type="component" value="Unassembled WGS sequence"/>
</dbReference>
<dbReference type="OrthoDB" id="1776524at2"/>
<dbReference type="RefSeq" id="WP_135085814.1">
    <property type="nucleotide sequence ID" value="NZ_SPDV01000013.1"/>
</dbReference>
<dbReference type="AlphaFoldDB" id="A0A4Y8ZUA5"/>
<dbReference type="InterPro" id="IPR012334">
    <property type="entry name" value="Pectin_lyas_fold"/>
</dbReference>
<gene>
    <name evidence="3" type="ORF">E2493_08840</name>
</gene>
<evidence type="ECO:0000313" key="4">
    <source>
        <dbReference type="Proteomes" id="UP000298213"/>
    </source>
</evidence>
<evidence type="ECO:0000313" key="3">
    <source>
        <dbReference type="EMBL" id="TFI58725.1"/>
    </source>
</evidence>
<dbReference type="InterPro" id="IPR008638">
    <property type="entry name" value="FhaB/CdiA-like_TPS"/>
</dbReference>
<dbReference type="EMBL" id="SPDV01000013">
    <property type="protein sequence ID" value="TFI58725.1"/>
    <property type="molecule type" value="Genomic_DNA"/>
</dbReference>
<evidence type="ECO:0000256" key="1">
    <source>
        <dbReference type="SAM" id="SignalP"/>
    </source>
</evidence>